<comment type="catalytic activity">
    <reaction evidence="5">
        <text>adenylyl-molybdopterin + molybdate = Mo-molybdopterin + AMP + H(+)</text>
        <dbReference type="Rhea" id="RHEA:35047"/>
        <dbReference type="ChEBI" id="CHEBI:15378"/>
        <dbReference type="ChEBI" id="CHEBI:36264"/>
        <dbReference type="ChEBI" id="CHEBI:62727"/>
        <dbReference type="ChEBI" id="CHEBI:71302"/>
        <dbReference type="ChEBI" id="CHEBI:456215"/>
        <dbReference type="EC" id="2.10.1.1"/>
    </reaction>
</comment>
<evidence type="ECO:0000313" key="9">
    <source>
        <dbReference type="Proteomes" id="UP000694300"/>
    </source>
</evidence>
<evidence type="ECO:0000256" key="1">
    <source>
        <dbReference type="ARBA" id="ARBA00002901"/>
    </source>
</evidence>
<dbReference type="InterPro" id="IPR005111">
    <property type="entry name" value="MoeA_C_domain_IV"/>
</dbReference>
<comment type="caution">
    <text evidence="8">The sequence shown here is derived from an EMBL/GenBank/DDBJ whole genome shotgun (WGS) entry which is preliminary data.</text>
</comment>
<dbReference type="InterPro" id="IPR038987">
    <property type="entry name" value="MoeA-like"/>
</dbReference>
<evidence type="ECO:0000259" key="7">
    <source>
        <dbReference type="SMART" id="SM00852"/>
    </source>
</evidence>
<dbReference type="EC" id="2.10.1.1" evidence="6"/>
<evidence type="ECO:0000256" key="5">
    <source>
        <dbReference type="ARBA" id="ARBA00047317"/>
    </source>
</evidence>
<sequence>MLVVTRTVEQHRAVVAALVPAQPVEVVPLAQARGRVLAEDLVAGVSLPSFVNSAMDGYAVRAAELAGATEDAPVVLPVATDIPAGRTDVPPLAPGSVARIMTGAPMPEGADAVVPVERTDGGTERVALHHAPEAGTHVRGIGEDVEEGRVVVDAGTVMQAAQIGIAAAVGMAEVPVRRRPVVLVLSTGSELVAPGTPLRPGQIYESNGPMLAAAVEEAGGVARLLRFVPDDVEEFLGRLREQVEGVDLVVTSGGVSAGAYEVVKDAFTGRGVEFVKVGMQPGGPQGAGRVDALGGVAVVTLPGNPVSSQVSFEVFLRPALRAAMGHPHPERPVVTATLGERWTSPSGRRQFRRGALDAVRGTVSEVGNPASHLLAALARAECLVSVPAETTELEAGTPVEVWLLDG</sequence>
<name>A0ABS6U7R2_9PSEU</name>
<feature type="domain" description="MoaB/Mog" evidence="7">
    <location>
        <begin position="183"/>
        <end position="322"/>
    </location>
</feature>
<dbReference type="Proteomes" id="UP000694300">
    <property type="component" value="Unassembled WGS sequence"/>
</dbReference>
<keyword evidence="6" id="KW-0479">Metal-binding</keyword>
<dbReference type="EMBL" id="JADQDF010000001">
    <property type="protein sequence ID" value="MBW0128280.1"/>
    <property type="molecule type" value="Genomic_DNA"/>
</dbReference>
<dbReference type="RefSeq" id="WP_218595691.1">
    <property type="nucleotide sequence ID" value="NZ_JADQDF010000001.1"/>
</dbReference>
<evidence type="ECO:0000256" key="3">
    <source>
        <dbReference type="ARBA" id="ARBA00010763"/>
    </source>
</evidence>
<dbReference type="PANTHER" id="PTHR10192">
    <property type="entry name" value="MOLYBDOPTERIN BIOSYNTHESIS PROTEIN"/>
    <property type="match status" value="1"/>
</dbReference>
<comment type="similarity">
    <text evidence="3 6">Belongs to the MoeA family.</text>
</comment>
<evidence type="ECO:0000256" key="4">
    <source>
        <dbReference type="ARBA" id="ARBA00022505"/>
    </source>
</evidence>
<accession>A0ABS6U7R2</accession>
<dbReference type="Pfam" id="PF03453">
    <property type="entry name" value="MoeA_N"/>
    <property type="match status" value="1"/>
</dbReference>
<dbReference type="NCBIfam" id="NF045515">
    <property type="entry name" value="Glp_gephyrin"/>
    <property type="match status" value="1"/>
</dbReference>
<dbReference type="CDD" id="cd00887">
    <property type="entry name" value="MoeA"/>
    <property type="match status" value="1"/>
</dbReference>
<evidence type="ECO:0000256" key="2">
    <source>
        <dbReference type="ARBA" id="ARBA00005046"/>
    </source>
</evidence>
<keyword evidence="6" id="KW-0501">Molybdenum cofactor biosynthesis</keyword>
<reference evidence="8 9" key="1">
    <citation type="submission" date="2020-11" db="EMBL/GenBank/DDBJ databases">
        <title>Pseudonocardia abyssalis sp. nov. and Pseudonocardia oceani sp. nov., description and phylogenomic analysis of two novel actinomycetes isolated from the deep Southern Ocean.</title>
        <authorList>
            <person name="Parra J."/>
        </authorList>
    </citation>
    <scope>NUCLEOTIDE SEQUENCE [LARGE SCALE GENOMIC DNA]</scope>
    <source>
        <strain evidence="9">KRD185</strain>
    </source>
</reference>
<gene>
    <name evidence="8" type="ORF">I4I82_11340</name>
</gene>
<keyword evidence="9" id="KW-1185">Reference proteome</keyword>
<dbReference type="InterPro" id="IPR005110">
    <property type="entry name" value="MoeA_linker/N"/>
</dbReference>
<keyword evidence="6" id="KW-0808">Transferase</keyword>
<dbReference type="InterPro" id="IPR001453">
    <property type="entry name" value="MoaB/Mog_dom"/>
</dbReference>
<organism evidence="8 9">
    <name type="scientific">Pseudonocardia oceani</name>
    <dbReference type="NCBI Taxonomy" id="2792013"/>
    <lineage>
        <taxon>Bacteria</taxon>
        <taxon>Bacillati</taxon>
        <taxon>Actinomycetota</taxon>
        <taxon>Actinomycetes</taxon>
        <taxon>Pseudonocardiales</taxon>
        <taxon>Pseudonocardiaceae</taxon>
        <taxon>Pseudonocardia</taxon>
    </lineage>
</organism>
<comment type="function">
    <text evidence="1 6">Catalyzes the insertion of molybdate into adenylated molybdopterin with the concomitant release of AMP.</text>
</comment>
<dbReference type="SMART" id="SM00852">
    <property type="entry name" value="MoCF_biosynth"/>
    <property type="match status" value="1"/>
</dbReference>
<dbReference type="Pfam" id="PF03454">
    <property type="entry name" value="MoeA_C"/>
    <property type="match status" value="1"/>
</dbReference>
<dbReference type="PANTHER" id="PTHR10192:SF5">
    <property type="entry name" value="GEPHYRIN"/>
    <property type="match status" value="1"/>
</dbReference>
<dbReference type="NCBIfam" id="TIGR00177">
    <property type="entry name" value="molyb_syn"/>
    <property type="match status" value="1"/>
</dbReference>
<keyword evidence="6" id="KW-0460">Magnesium</keyword>
<dbReference type="Pfam" id="PF00994">
    <property type="entry name" value="MoCF_biosynth"/>
    <property type="match status" value="1"/>
</dbReference>
<keyword evidence="4 6" id="KW-0500">Molybdenum</keyword>
<comment type="cofactor">
    <cofactor evidence="6">
        <name>Mg(2+)</name>
        <dbReference type="ChEBI" id="CHEBI:18420"/>
    </cofactor>
</comment>
<comment type="pathway">
    <text evidence="2 6">Cofactor biosynthesis; molybdopterin biosynthesis.</text>
</comment>
<proteinExistence type="inferred from homology"/>
<protein>
    <recommendedName>
        <fullName evidence="6">Molybdopterin molybdenumtransferase</fullName>
        <ecNumber evidence="6">2.10.1.1</ecNumber>
    </recommendedName>
</protein>
<evidence type="ECO:0000256" key="6">
    <source>
        <dbReference type="RuleBase" id="RU365090"/>
    </source>
</evidence>
<evidence type="ECO:0000313" key="8">
    <source>
        <dbReference type="EMBL" id="MBW0128280.1"/>
    </source>
</evidence>